<evidence type="ECO:0000313" key="3">
    <source>
        <dbReference type="Proteomes" id="UP000017836"/>
    </source>
</evidence>
<feature type="compositionally biased region" description="Basic and acidic residues" evidence="1">
    <location>
        <begin position="107"/>
        <end position="125"/>
    </location>
</feature>
<organism evidence="2 3">
    <name type="scientific">Amborella trichopoda</name>
    <dbReference type="NCBI Taxonomy" id="13333"/>
    <lineage>
        <taxon>Eukaryota</taxon>
        <taxon>Viridiplantae</taxon>
        <taxon>Streptophyta</taxon>
        <taxon>Embryophyta</taxon>
        <taxon>Tracheophyta</taxon>
        <taxon>Spermatophyta</taxon>
        <taxon>Magnoliopsida</taxon>
        <taxon>Amborellales</taxon>
        <taxon>Amborellaceae</taxon>
        <taxon>Amborella</taxon>
    </lineage>
</organism>
<dbReference type="Gramene" id="ERN16578">
    <property type="protein sequence ID" value="ERN16578"/>
    <property type="gene ID" value="AMTR_s00031p00199770"/>
</dbReference>
<gene>
    <name evidence="2" type="ORF">AMTR_s00031p00199770</name>
</gene>
<evidence type="ECO:0000313" key="2">
    <source>
        <dbReference type="EMBL" id="ERN16578.1"/>
    </source>
</evidence>
<feature type="region of interest" description="Disordered" evidence="1">
    <location>
        <begin position="107"/>
        <end position="131"/>
    </location>
</feature>
<keyword evidence="3" id="KW-1185">Reference proteome</keyword>
<accession>U5D890</accession>
<dbReference type="Proteomes" id="UP000017836">
    <property type="component" value="Unassembled WGS sequence"/>
</dbReference>
<name>U5D890_AMBTC</name>
<dbReference type="EMBL" id="KI392442">
    <property type="protein sequence ID" value="ERN16578.1"/>
    <property type="molecule type" value="Genomic_DNA"/>
</dbReference>
<evidence type="ECO:0000256" key="1">
    <source>
        <dbReference type="SAM" id="MobiDB-lite"/>
    </source>
</evidence>
<protein>
    <submittedName>
        <fullName evidence="2">Uncharacterized protein</fullName>
    </submittedName>
</protein>
<sequence>MVVEINGGNGWKGDTESRQWQKVAAMMVEEEGGCRWCDSGVSRLKDRGQGTNCERGSSMRVRRREKMEIAVNFCLRESDGKMGSVKKGQQRVGLKWDSEVSVRIGDREQERRQRNGVRRWNERRTTMGWRS</sequence>
<proteinExistence type="predicted"/>
<reference evidence="3" key="1">
    <citation type="journal article" date="2013" name="Science">
        <title>The Amborella genome and the evolution of flowering plants.</title>
        <authorList>
            <consortium name="Amborella Genome Project"/>
        </authorList>
    </citation>
    <scope>NUCLEOTIDE SEQUENCE [LARGE SCALE GENOMIC DNA]</scope>
</reference>
<dbReference type="AlphaFoldDB" id="U5D890"/>
<dbReference type="HOGENOM" id="CLU_1930362_0_0_1"/>